<feature type="region of interest" description="Disordered" evidence="1">
    <location>
        <begin position="180"/>
        <end position="219"/>
    </location>
</feature>
<accession>A0ABQ3AFB9</accession>
<keyword evidence="2" id="KW-0732">Signal</keyword>
<gene>
    <name evidence="4" type="ORF">GCM10010384_66040</name>
</gene>
<organism evidence="4 5">
    <name type="scientific">Streptomyces djakartensis</name>
    <dbReference type="NCBI Taxonomy" id="68193"/>
    <lineage>
        <taxon>Bacteria</taxon>
        <taxon>Bacillati</taxon>
        <taxon>Actinomycetota</taxon>
        <taxon>Actinomycetes</taxon>
        <taxon>Kitasatosporales</taxon>
        <taxon>Streptomycetaceae</taxon>
        <taxon>Streptomyces</taxon>
    </lineage>
</organism>
<reference evidence="5" key="1">
    <citation type="journal article" date="2019" name="Int. J. Syst. Evol. Microbiol.">
        <title>The Global Catalogue of Microorganisms (GCM) 10K type strain sequencing project: providing services to taxonomists for standard genome sequencing and annotation.</title>
        <authorList>
            <consortium name="The Broad Institute Genomics Platform"/>
            <consortium name="The Broad Institute Genome Sequencing Center for Infectious Disease"/>
            <person name="Wu L."/>
            <person name="Ma J."/>
        </authorList>
    </citation>
    <scope>NUCLEOTIDE SEQUENCE [LARGE SCALE GENOMIC DNA]</scope>
    <source>
        <strain evidence="5">JCM 4957</strain>
    </source>
</reference>
<sequence>MRIRHALVAAAVTVGALAAVTAAPAQAAEYSSALKLRGIQYDAPGRDDNRCSGDNTKNEYLTIRNYSRSTTVNLKGYVVKDAAGNKFTFTASHTLQPGDYVKLRGGMGTDSDAGNVVYRQNCNFMWNNDKDTVYFYKLSGARADVHSYTSPATTATATGTSPSTADHELDEIEARAVYMPRSRPSNGSGAARGRASHQFASYRASGGRPVEGNVSAHLPAADGRADSHLTLWSARTV</sequence>
<proteinExistence type="predicted"/>
<name>A0ABQ3AFB9_9ACTN</name>
<dbReference type="InterPro" id="IPR036415">
    <property type="entry name" value="Lamin_tail_dom_sf"/>
</dbReference>
<dbReference type="Pfam" id="PF00932">
    <property type="entry name" value="LTD"/>
    <property type="match status" value="1"/>
</dbReference>
<evidence type="ECO:0000256" key="1">
    <source>
        <dbReference type="SAM" id="MobiDB-lite"/>
    </source>
</evidence>
<evidence type="ECO:0000313" key="5">
    <source>
        <dbReference type="Proteomes" id="UP000653308"/>
    </source>
</evidence>
<dbReference type="PROSITE" id="PS51841">
    <property type="entry name" value="LTD"/>
    <property type="match status" value="1"/>
</dbReference>
<feature type="signal peptide" evidence="2">
    <location>
        <begin position="1"/>
        <end position="27"/>
    </location>
</feature>
<dbReference type="EMBL" id="BMWE01000034">
    <property type="protein sequence ID" value="GGY50864.1"/>
    <property type="molecule type" value="Genomic_DNA"/>
</dbReference>
<evidence type="ECO:0000259" key="3">
    <source>
        <dbReference type="PROSITE" id="PS51841"/>
    </source>
</evidence>
<feature type="domain" description="LTD" evidence="3">
    <location>
        <begin position="23"/>
        <end position="182"/>
    </location>
</feature>
<dbReference type="Proteomes" id="UP000653308">
    <property type="component" value="Unassembled WGS sequence"/>
</dbReference>
<dbReference type="InterPro" id="IPR001322">
    <property type="entry name" value="Lamin_tail_dom"/>
</dbReference>
<keyword evidence="5" id="KW-1185">Reference proteome</keyword>
<evidence type="ECO:0000313" key="4">
    <source>
        <dbReference type="EMBL" id="GGY50864.1"/>
    </source>
</evidence>
<dbReference type="SUPFAM" id="SSF74853">
    <property type="entry name" value="Lamin A/C globular tail domain"/>
    <property type="match status" value="1"/>
</dbReference>
<feature type="chain" id="PRO_5046694914" description="LTD domain-containing protein" evidence="2">
    <location>
        <begin position="28"/>
        <end position="237"/>
    </location>
</feature>
<protein>
    <recommendedName>
        <fullName evidence="3">LTD domain-containing protein</fullName>
    </recommendedName>
</protein>
<comment type="caution">
    <text evidence="4">The sequence shown here is derived from an EMBL/GenBank/DDBJ whole genome shotgun (WGS) entry which is preliminary data.</text>
</comment>
<evidence type="ECO:0000256" key="2">
    <source>
        <dbReference type="SAM" id="SignalP"/>
    </source>
</evidence>
<dbReference type="Gene3D" id="2.60.40.1260">
    <property type="entry name" value="Lamin Tail domain"/>
    <property type="match status" value="1"/>
</dbReference>